<keyword evidence="3" id="KW-1185">Reference proteome</keyword>
<gene>
    <name evidence="2" type="ORF">NMOB1V02_LOCUS10392</name>
</gene>
<accession>A0A7R9BZ05</accession>
<evidence type="ECO:0000256" key="1">
    <source>
        <dbReference type="SAM" id="Phobius"/>
    </source>
</evidence>
<proteinExistence type="predicted"/>
<organism evidence="2">
    <name type="scientific">Notodromas monacha</name>
    <dbReference type="NCBI Taxonomy" id="399045"/>
    <lineage>
        <taxon>Eukaryota</taxon>
        <taxon>Metazoa</taxon>
        <taxon>Ecdysozoa</taxon>
        <taxon>Arthropoda</taxon>
        <taxon>Crustacea</taxon>
        <taxon>Oligostraca</taxon>
        <taxon>Ostracoda</taxon>
        <taxon>Podocopa</taxon>
        <taxon>Podocopida</taxon>
        <taxon>Cypridocopina</taxon>
        <taxon>Cypridoidea</taxon>
        <taxon>Cyprididae</taxon>
        <taxon>Notodromas</taxon>
    </lineage>
</organism>
<reference evidence="2" key="1">
    <citation type="submission" date="2020-11" db="EMBL/GenBank/DDBJ databases">
        <authorList>
            <person name="Tran Van P."/>
        </authorList>
    </citation>
    <scope>NUCLEOTIDE SEQUENCE</scope>
</reference>
<name>A0A7R9BZ05_9CRUS</name>
<dbReference type="AlphaFoldDB" id="A0A7R9BZ05"/>
<dbReference type="Proteomes" id="UP000678499">
    <property type="component" value="Unassembled WGS sequence"/>
</dbReference>
<keyword evidence="1" id="KW-1133">Transmembrane helix</keyword>
<sequence>MRVSAYSVKPFMGLFILLTCENVHRVSSSSALTCYVCKPPFSGDSTSKNAANDVRNTQYGMFLDQSSIQTCDTFSPTGAAFQKSCKTEEPDKVVVCNTITNGIWVARSCETIFADDAPKCSLKSGVRSCQCDVYLCNQNSSVSHKVLPLLIIFSIIVSLASMLL</sequence>
<protein>
    <submittedName>
        <fullName evidence="2">Uncharacterized protein</fullName>
    </submittedName>
</protein>
<keyword evidence="1" id="KW-0472">Membrane</keyword>
<dbReference type="EMBL" id="OA886331">
    <property type="protein sequence ID" value="CAD7282771.1"/>
    <property type="molecule type" value="Genomic_DNA"/>
</dbReference>
<dbReference type="EMBL" id="CAJPEX010004294">
    <property type="protein sequence ID" value="CAG0922923.1"/>
    <property type="molecule type" value="Genomic_DNA"/>
</dbReference>
<evidence type="ECO:0000313" key="2">
    <source>
        <dbReference type="EMBL" id="CAD7282771.1"/>
    </source>
</evidence>
<feature type="transmembrane region" description="Helical" evidence="1">
    <location>
        <begin position="146"/>
        <end position="163"/>
    </location>
</feature>
<keyword evidence="1" id="KW-0812">Transmembrane</keyword>
<evidence type="ECO:0000313" key="3">
    <source>
        <dbReference type="Proteomes" id="UP000678499"/>
    </source>
</evidence>